<reference evidence="3" key="1">
    <citation type="submission" date="2016-10" db="EMBL/GenBank/DDBJ databases">
        <authorList>
            <person name="Varghese N."/>
            <person name="Submissions S."/>
        </authorList>
    </citation>
    <scope>NUCLEOTIDE SEQUENCE [LARGE SCALE GENOMIC DNA]</scope>
    <source>
        <strain evidence="3">DSM 23095</strain>
    </source>
</reference>
<accession>A0A1G6MJF3</accession>
<dbReference type="PROSITE" id="PS51257">
    <property type="entry name" value="PROKAR_LIPOPROTEIN"/>
    <property type="match status" value="1"/>
</dbReference>
<keyword evidence="3" id="KW-1185">Reference proteome</keyword>
<gene>
    <name evidence="2" type="ORF">SAMN04488104_1001223</name>
</gene>
<evidence type="ECO:0000256" key="1">
    <source>
        <dbReference type="SAM" id="SignalP"/>
    </source>
</evidence>
<proteinExistence type="predicted"/>
<organism evidence="2 3">
    <name type="scientific">Algoriphagus faecimaris</name>
    <dbReference type="NCBI Taxonomy" id="686796"/>
    <lineage>
        <taxon>Bacteria</taxon>
        <taxon>Pseudomonadati</taxon>
        <taxon>Bacteroidota</taxon>
        <taxon>Cytophagia</taxon>
        <taxon>Cytophagales</taxon>
        <taxon>Cyclobacteriaceae</taxon>
        <taxon>Algoriphagus</taxon>
    </lineage>
</organism>
<dbReference type="EMBL" id="FNAC01000001">
    <property type="protein sequence ID" value="SDC55652.1"/>
    <property type="molecule type" value="Genomic_DNA"/>
</dbReference>
<dbReference type="Proteomes" id="UP000199060">
    <property type="component" value="Unassembled WGS sequence"/>
</dbReference>
<evidence type="ECO:0000313" key="2">
    <source>
        <dbReference type="EMBL" id="SDC55652.1"/>
    </source>
</evidence>
<dbReference type="AlphaFoldDB" id="A0A1G6MJF3"/>
<keyword evidence="1" id="KW-0732">Signal</keyword>
<dbReference type="Pfam" id="PF17170">
    <property type="entry name" value="DUF5128"/>
    <property type="match status" value="1"/>
</dbReference>
<dbReference type="RefSeq" id="WP_169712687.1">
    <property type="nucleotide sequence ID" value="NZ_FNAC01000001.1"/>
</dbReference>
<feature type="chain" id="PRO_5011568584" description="6-bladed beta-propeller protein" evidence="1">
    <location>
        <begin position="25"/>
        <end position="404"/>
    </location>
</feature>
<name>A0A1G6MJF3_9BACT</name>
<feature type="signal peptide" evidence="1">
    <location>
        <begin position="1"/>
        <end position="24"/>
    </location>
</feature>
<evidence type="ECO:0008006" key="4">
    <source>
        <dbReference type="Google" id="ProtNLM"/>
    </source>
</evidence>
<sequence length="404" mass="45725">MLIRFSTILMVVFSFISCSSPSDSTVENEFPSFQLNESIVQKPEEVLKDVEFIPLKFPEGTPVQFFGFDPHISFAEDKIFLNTDPYMKPTIHAFDYQGNHLETIARQGGGPNEYGSISKMGVTKEGQLAMVSQNALLEFDEKMDIKNRLSLTSDGSYYAPISLHPWDENHWFFALRGPAPDEEGYFQTFALFNKDSLSYEFLPLKTFPASGSGESGAIAPYKSGYLLNFGLSDTIFYYSEGKIRPLASINSGDRSLPMEKRIQTEDKMDEELEQMIATQPYDVNMGSIAVAGETIGTHVFGIKPMPLDLAAIQEMDEAPDDFPMYEVYINPEKRAIKASKIVPGLSGFAFSDGEYFYRLLYTEVWNRLLENKQLGEKHTQSLQAASNELFDEEDPIIIRYKIQW</sequence>
<evidence type="ECO:0000313" key="3">
    <source>
        <dbReference type="Proteomes" id="UP000199060"/>
    </source>
</evidence>
<protein>
    <recommendedName>
        <fullName evidence="4">6-bladed beta-propeller protein</fullName>
    </recommendedName>
</protein>